<dbReference type="SUPFAM" id="SSF54277">
    <property type="entry name" value="CAD &amp; PB1 domains"/>
    <property type="match status" value="1"/>
</dbReference>
<feature type="domain" description="PB1" evidence="2">
    <location>
        <begin position="50"/>
        <end position="86"/>
    </location>
</feature>
<dbReference type="PANTHER" id="PTHR31066:SF10">
    <property type="entry name" value="OCTICOSAPEPTIDE_PHOX_BEM1P FAMILY PROTEIN"/>
    <property type="match status" value="1"/>
</dbReference>
<sequence length="117" mass="13017">MRPPILFNVPPTKLILQPPPHSTRVLVQKDACSLREFRIMAYFRQCFPKDLNALVSITSDEDLVNLIEEYKNAASPPSSLKIRAFLSPPKPPRKSISSPLPPPIPNSSTLLSKSSLL</sequence>
<reference evidence="3" key="1">
    <citation type="submission" date="2021-01" db="UniProtKB">
        <authorList>
            <consortium name="EnsemblPlants"/>
        </authorList>
    </citation>
    <scope>IDENTIFICATION</scope>
</reference>
<feature type="compositionally biased region" description="Low complexity" evidence="1">
    <location>
        <begin position="106"/>
        <end position="117"/>
    </location>
</feature>
<protein>
    <recommendedName>
        <fullName evidence="2">PB1 domain-containing protein</fullName>
    </recommendedName>
</protein>
<name>A0A7N2N7Q4_QUELO</name>
<evidence type="ECO:0000256" key="1">
    <source>
        <dbReference type="SAM" id="MobiDB-lite"/>
    </source>
</evidence>
<dbReference type="InParanoid" id="A0A7N2N7Q4"/>
<keyword evidence="4" id="KW-1185">Reference proteome</keyword>
<dbReference type="AlphaFoldDB" id="A0A7N2N7Q4"/>
<dbReference type="InterPro" id="IPR000270">
    <property type="entry name" value="PB1_dom"/>
</dbReference>
<dbReference type="Gramene" id="QL93p0205_0028:mrna">
    <property type="protein sequence ID" value="QL93p0205_0028:mrna"/>
    <property type="gene ID" value="QL93p0205_0028"/>
</dbReference>
<organism evidence="3 4">
    <name type="scientific">Quercus lobata</name>
    <name type="common">Valley oak</name>
    <dbReference type="NCBI Taxonomy" id="97700"/>
    <lineage>
        <taxon>Eukaryota</taxon>
        <taxon>Viridiplantae</taxon>
        <taxon>Streptophyta</taxon>
        <taxon>Embryophyta</taxon>
        <taxon>Tracheophyta</taxon>
        <taxon>Spermatophyta</taxon>
        <taxon>Magnoliopsida</taxon>
        <taxon>eudicotyledons</taxon>
        <taxon>Gunneridae</taxon>
        <taxon>Pentapetalae</taxon>
        <taxon>rosids</taxon>
        <taxon>fabids</taxon>
        <taxon>Fagales</taxon>
        <taxon>Fagaceae</taxon>
        <taxon>Quercus</taxon>
    </lineage>
</organism>
<evidence type="ECO:0000259" key="2">
    <source>
        <dbReference type="Pfam" id="PF00564"/>
    </source>
</evidence>
<evidence type="ECO:0000313" key="3">
    <source>
        <dbReference type="EnsemblPlants" id="QL93p0205_0028:mrna"/>
    </source>
</evidence>
<accession>A0A7N2N7Q4</accession>
<dbReference type="Proteomes" id="UP000594261">
    <property type="component" value="Unassembled WGS sequence"/>
</dbReference>
<dbReference type="EnsemblPlants" id="QL93p0205_0028:mrna">
    <property type="protein sequence ID" value="QL93p0205_0028:mrna"/>
    <property type="gene ID" value="QL93p0205_0028"/>
</dbReference>
<feature type="region of interest" description="Disordered" evidence="1">
    <location>
        <begin position="81"/>
        <end position="117"/>
    </location>
</feature>
<dbReference type="Pfam" id="PF00564">
    <property type="entry name" value="PB1"/>
    <property type="match status" value="1"/>
</dbReference>
<evidence type="ECO:0000313" key="4">
    <source>
        <dbReference type="Proteomes" id="UP000594261"/>
    </source>
</evidence>
<dbReference type="InterPro" id="IPR053198">
    <property type="entry name" value="Gynoecium_Dev_Regulator"/>
</dbReference>
<dbReference type="PANTHER" id="PTHR31066">
    <property type="entry name" value="OS05G0427100 PROTEIN-RELATED"/>
    <property type="match status" value="1"/>
</dbReference>
<proteinExistence type="predicted"/>